<dbReference type="InterPro" id="IPR006424">
    <property type="entry name" value="Glyceraldehyde-3-P_DH_1"/>
</dbReference>
<dbReference type="Gene3D" id="3.40.50.720">
    <property type="entry name" value="NAD(P)-binding Rossmann-like Domain"/>
    <property type="match status" value="1"/>
</dbReference>
<organism evidence="11 12">
    <name type="scientific">Ligilactobacillus ubinensis</name>
    <dbReference type="NCBI Taxonomy" id="2876789"/>
    <lineage>
        <taxon>Bacteria</taxon>
        <taxon>Bacillati</taxon>
        <taxon>Bacillota</taxon>
        <taxon>Bacilli</taxon>
        <taxon>Lactobacillales</taxon>
        <taxon>Lactobacillaceae</taxon>
        <taxon>Ligilactobacillus</taxon>
    </lineage>
</organism>
<evidence type="ECO:0000256" key="7">
    <source>
        <dbReference type="PIRSR" id="PIRSR000149-4"/>
    </source>
</evidence>
<keyword evidence="3 9" id="KW-0560">Oxidoreductase</keyword>
<dbReference type="SUPFAM" id="SSF51735">
    <property type="entry name" value="NAD(P)-binding Rossmann-fold domains"/>
    <property type="match status" value="1"/>
</dbReference>
<dbReference type="InterPro" id="IPR020828">
    <property type="entry name" value="GlycerAld_3-P_DH_NAD(P)-bd"/>
</dbReference>
<dbReference type="Gene3D" id="3.30.360.10">
    <property type="entry name" value="Dihydrodipicolinate Reductase, domain 2"/>
    <property type="match status" value="1"/>
</dbReference>
<dbReference type="PROSITE" id="PS00071">
    <property type="entry name" value="GAPDH"/>
    <property type="match status" value="1"/>
</dbReference>
<protein>
    <recommendedName>
        <fullName evidence="2 9">Glyceraldehyde-3-phosphate dehydrogenase</fullName>
        <ecNumber evidence="9">1.2.1.-</ecNumber>
    </recommendedName>
</protein>
<dbReference type="Pfam" id="PF02800">
    <property type="entry name" value="Gp_dh_C"/>
    <property type="match status" value="1"/>
</dbReference>
<feature type="domain" description="Glyceraldehyde 3-phosphate dehydrogenase NAD(P) binding" evidence="10">
    <location>
        <begin position="3"/>
        <end position="151"/>
    </location>
</feature>
<dbReference type="SMART" id="SM00846">
    <property type="entry name" value="Gp_dh_N"/>
    <property type="match status" value="1"/>
</dbReference>
<dbReference type="EC" id="1.2.1.-" evidence="9"/>
<feature type="binding site" evidence="5">
    <location>
        <position position="234"/>
    </location>
    <ligand>
        <name>D-glyceraldehyde 3-phosphate</name>
        <dbReference type="ChEBI" id="CHEBI:59776"/>
    </ligand>
</feature>
<evidence type="ECO:0000313" key="11">
    <source>
        <dbReference type="EMBL" id="MCP0887351.1"/>
    </source>
</evidence>
<dbReference type="PRINTS" id="PR00078">
    <property type="entry name" value="G3PDHDRGNASE"/>
</dbReference>
<keyword evidence="12" id="KW-1185">Reference proteome</keyword>
<dbReference type="CDD" id="cd18126">
    <property type="entry name" value="GAPDH_I_C"/>
    <property type="match status" value="1"/>
</dbReference>
<feature type="binding site" evidence="5">
    <location>
        <begin position="150"/>
        <end position="152"/>
    </location>
    <ligand>
        <name>D-glyceraldehyde 3-phosphate</name>
        <dbReference type="ChEBI" id="CHEBI:59776"/>
    </ligand>
</feature>
<dbReference type="AlphaFoldDB" id="A0A9X2FKL8"/>
<evidence type="ECO:0000256" key="5">
    <source>
        <dbReference type="PIRSR" id="PIRSR000149-2"/>
    </source>
</evidence>
<accession>A0A9X2FKL8</accession>
<dbReference type="GO" id="GO:0051287">
    <property type="term" value="F:NAD binding"/>
    <property type="evidence" value="ECO:0007669"/>
    <property type="project" value="InterPro"/>
</dbReference>
<name>A0A9X2FKL8_9LACO</name>
<evidence type="ECO:0000256" key="3">
    <source>
        <dbReference type="ARBA" id="ARBA00023002"/>
    </source>
</evidence>
<dbReference type="InterPro" id="IPR020829">
    <property type="entry name" value="GlycerAld_3-P_DH_cat"/>
</dbReference>
<evidence type="ECO:0000313" key="12">
    <source>
        <dbReference type="Proteomes" id="UP001139006"/>
    </source>
</evidence>
<comment type="caution">
    <text evidence="11">The sequence shown here is derived from an EMBL/GenBank/DDBJ whole genome shotgun (WGS) entry which is preliminary data.</text>
</comment>
<dbReference type="FunFam" id="3.30.360.10:FF:000002">
    <property type="entry name" value="Glyceraldehyde-3-phosphate dehydrogenase"/>
    <property type="match status" value="1"/>
</dbReference>
<dbReference type="PIRSF" id="PIRSF000149">
    <property type="entry name" value="GAP_DH"/>
    <property type="match status" value="1"/>
</dbReference>
<dbReference type="InterPro" id="IPR020830">
    <property type="entry name" value="GlycerAld_3-P_DH_AS"/>
</dbReference>
<evidence type="ECO:0000256" key="1">
    <source>
        <dbReference type="ARBA" id="ARBA00007406"/>
    </source>
</evidence>
<feature type="site" description="Activates thiol group during catalysis" evidence="7">
    <location>
        <position position="178"/>
    </location>
</feature>
<evidence type="ECO:0000256" key="2">
    <source>
        <dbReference type="ARBA" id="ARBA00021022"/>
    </source>
</evidence>
<feature type="binding site" evidence="6">
    <location>
        <begin position="12"/>
        <end position="13"/>
    </location>
    <ligand>
        <name>NAD(+)</name>
        <dbReference type="ChEBI" id="CHEBI:57540"/>
    </ligand>
</feature>
<dbReference type="PANTHER" id="PTHR43148">
    <property type="entry name" value="GLYCERALDEHYDE-3-PHOSPHATE DEHYDROGENASE 2"/>
    <property type="match status" value="1"/>
</dbReference>
<dbReference type="InterPro" id="IPR036291">
    <property type="entry name" value="NAD(P)-bd_dom_sf"/>
</dbReference>
<dbReference type="GO" id="GO:0050661">
    <property type="term" value="F:NADP binding"/>
    <property type="evidence" value="ECO:0007669"/>
    <property type="project" value="InterPro"/>
</dbReference>
<dbReference type="CDD" id="cd05214">
    <property type="entry name" value="GAPDH_I_N"/>
    <property type="match status" value="1"/>
</dbReference>
<comment type="similarity">
    <text evidence="1 8">Belongs to the glyceraldehyde-3-phosphate dehydrogenase family.</text>
</comment>
<sequence>MTVKVAINGFGRIGRLAFRRIQEVEGIEVTAINDLTDVKMLANLLKFDTTQGKFKGSVYGKENKLVVNDQKVDIFSNPDPSKLPWGKLGIDIVLECTGFFTSKEKAKSHIEAGAKKVLISAFAGNDVPTIVFNTNHDILNGNENIISGASCTTNSLAPMAQVLNNNFGIIEGLMTTIHAYTGDQMTLDGPHRKGDYRRARAAAENIVPTSTGAAKAIGQVIPELSGKLDGVSQRVPVKAGSLTELYTVLKKNTSVEEVNHAMKLATNESFGYNTDPIVSTDIIGMTYGSLFDETQTKIMEVNGKQLVKTVAWYDNEMSYTSQLVRTLKYFAQI</sequence>
<gene>
    <name evidence="11" type="primary">gap</name>
    <name evidence="11" type="ORF">LB941_08390</name>
</gene>
<dbReference type="GO" id="GO:0016620">
    <property type="term" value="F:oxidoreductase activity, acting on the aldehyde or oxo group of donors, NAD or NADP as acceptor"/>
    <property type="evidence" value="ECO:0007669"/>
    <property type="project" value="InterPro"/>
</dbReference>
<keyword evidence="6" id="KW-0547">Nucleotide-binding</keyword>
<dbReference type="Pfam" id="PF00044">
    <property type="entry name" value="Gp_dh_N"/>
    <property type="match status" value="1"/>
</dbReference>
<reference evidence="11 12" key="1">
    <citation type="journal article" date="2023" name="Int. J. Syst. Evol. Microbiol.">
        <title>Ligilactobacillus ubinensis sp. nov., a novel species isolated from the wild ferment of a durian fruit (Durio zibethinus).</title>
        <authorList>
            <person name="Heng Y.C."/>
            <person name="Menon N."/>
            <person name="Chen B."/>
            <person name="Loo B.Z.L."/>
            <person name="Wong G.W.J."/>
            <person name="Lim A.C.H."/>
            <person name="Silvaraju S."/>
            <person name="Kittelmann S."/>
        </authorList>
    </citation>
    <scope>NUCLEOTIDE SEQUENCE [LARGE SCALE GENOMIC DNA]</scope>
    <source>
        <strain evidence="11 12">WILCCON 0076</strain>
    </source>
</reference>
<feature type="binding site" evidence="5">
    <location>
        <position position="181"/>
    </location>
    <ligand>
        <name>D-glyceraldehyde 3-phosphate</name>
        <dbReference type="ChEBI" id="CHEBI:59776"/>
    </ligand>
</feature>
<dbReference type="SUPFAM" id="SSF55347">
    <property type="entry name" value="Glyceraldehyde-3-phosphate dehydrogenase-like, C-terminal domain"/>
    <property type="match status" value="1"/>
</dbReference>
<evidence type="ECO:0000256" key="6">
    <source>
        <dbReference type="PIRSR" id="PIRSR000149-3"/>
    </source>
</evidence>
<evidence type="ECO:0000256" key="4">
    <source>
        <dbReference type="PIRSR" id="PIRSR000149-1"/>
    </source>
</evidence>
<dbReference type="GO" id="GO:0006006">
    <property type="term" value="P:glucose metabolic process"/>
    <property type="evidence" value="ECO:0007669"/>
    <property type="project" value="InterPro"/>
</dbReference>
<keyword evidence="6" id="KW-0520">NAD</keyword>
<feature type="active site" description="Nucleophile" evidence="4">
    <location>
        <position position="151"/>
    </location>
</feature>
<dbReference type="InterPro" id="IPR020831">
    <property type="entry name" value="GlycerAld/Erythrose_P_DH"/>
</dbReference>
<dbReference type="EMBL" id="JAIULA010000016">
    <property type="protein sequence ID" value="MCP0887351.1"/>
    <property type="molecule type" value="Genomic_DNA"/>
</dbReference>
<evidence type="ECO:0000259" key="10">
    <source>
        <dbReference type="SMART" id="SM00846"/>
    </source>
</evidence>
<feature type="binding site" evidence="6">
    <location>
        <position position="315"/>
    </location>
    <ligand>
        <name>NAD(+)</name>
        <dbReference type="ChEBI" id="CHEBI:57540"/>
    </ligand>
</feature>
<dbReference type="RefSeq" id="WP_253361124.1">
    <property type="nucleotide sequence ID" value="NZ_JAIULA010000016.1"/>
</dbReference>
<evidence type="ECO:0000256" key="9">
    <source>
        <dbReference type="RuleBase" id="RU361160"/>
    </source>
</evidence>
<feature type="binding site" evidence="6">
    <location>
        <position position="120"/>
    </location>
    <ligand>
        <name>NAD(+)</name>
        <dbReference type="ChEBI" id="CHEBI:57540"/>
    </ligand>
</feature>
<dbReference type="FunFam" id="3.40.50.720:FF:000001">
    <property type="entry name" value="Glyceraldehyde-3-phosphate dehydrogenase"/>
    <property type="match status" value="1"/>
</dbReference>
<dbReference type="Proteomes" id="UP001139006">
    <property type="component" value="Unassembled WGS sequence"/>
</dbReference>
<dbReference type="NCBIfam" id="TIGR01534">
    <property type="entry name" value="GAPDH-I"/>
    <property type="match status" value="1"/>
</dbReference>
<proteinExistence type="inferred from homology"/>
<feature type="binding site" evidence="5">
    <location>
        <begin position="211"/>
        <end position="212"/>
    </location>
    <ligand>
        <name>D-glyceraldehyde 3-phosphate</name>
        <dbReference type="ChEBI" id="CHEBI:59776"/>
    </ligand>
</feature>
<evidence type="ECO:0000256" key="8">
    <source>
        <dbReference type="RuleBase" id="RU000397"/>
    </source>
</evidence>
<feature type="binding site" evidence="6">
    <location>
        <position position="34"/>
    </location>
    <ligand>
        <name>NAD(+)</name>
        <dbReference type="ChEBI" id="CHEBI:57540"/>
    </ligand>
</feature>